<organism evidence="2 3">
    <name type="scientific">Artemisia annua</name>
    <name type="common">Sweet wormwood</name>
    <dbReference type="NCBI Taxonomy" id="35608"/>
    <lineage>
        <taxon>Eukaryota</taxon>
        <taxon>Viridiplantae</taxon>
        <taxon>Streptophyta</taxon>
        <taxon>Embryophyta</taxon>
        <taxon>Tracheophyta</taxon>
        <taxon>Spermatophyta</taxon>
        <taxon>Magnoliopsida</taxon>
        <taxon>eudicotyledons</taxon>
        <taxon>Gunneridae</taxon>
        <taxon>Pentapetalae</taxon>
        <taxon>asterids</taxon>
        <taxon>campanulids</taxon>
        <taxon>Asterales</taxon>
        <taxon>Asteraceae</taxon>
        <taxon>Asteroideae</taxon>
        <taxon>Anthemideae</taxon>
        <taxon>Artemisiinae</taxon>
        <taxon>Artemisia</taxon>
    </lineage>
</organism>
<dbReference type="GO" id="GO:0000159">
    <property type="term" value="C:protein phosphatase type 2A complex"/>
    <property type="evidence" value="ECO:0007669"/>
    <property type="project" value="TreeGrafter"/>
</dbReference>
<dbReference type="PANTHER" id="PTHR10648:SF4">
    <property type="entry name" value="PROTEIN PHOSPHATASE 2 (FORMERLY 2A), REGULATORY SUBUNIT A, BETA ISOFORM-RELATED"/>
    <property type="match status" value="1"/>
</dbReference>
<dbReference type="GO" id="GO:0005829">
    <property type="term" value="C:cytosol"/>
    <property type="evidence" value="ECO:0007669"/>
    <property type="project" value="TreeGrafter"/>
</dbReference>
<protein>
    <submittedName>
        <fullName evidence="2">Uncharacterized protein</fullName>
    </submittedName>
</protein>
<dbReference type="GO" id="GO:0019888">
    <property type="term" value="F:protein phosphatase regulator activity"/>
    <property type="evidence" value="ECO:0007669"/>
    <property type="project" value="TreeGrafter"/>
</dbReference>
<dbReference type="EMBL" id="PKPP01003213">
    <property type="protein sequence ID" value="PWA70595.1"/>
    <property type="molecule type" value="Genomic_DNA"/>
</dbReference>
<dbReference type="InterPro" id="IPR051023">
    <property type="entry name" value="PP2A_Regulatory_Subunit_A"/>
</dbReference>
<keyword evidence="3" id="KW-1185">Reference proteome</keyword>
<dbReference type="STRING" id="35608.A0A2U1NAQ9"/>
<accession>A0A2U1NAQ9</accession>
<name>A0A2U1NAQ9_ARTAN</name>
<proteinExistence type="predicted"/>
<dbReference type="GO" id="GO:0005634">
    <property type="term" value="C:nucleus"/>
    <property type="evidence" value="ECO:0007669"/>
    <property type="project" value="TreeGrafter"/>
</dbReference>
<sequence length="90" mass="10384">MRETDLVDWFIPLVKRLAGGEWFIAQVSACRLFHIAYPSAPEMLKAELRTIFSQLCQDDMPMVRRILYAAKEDPSIVEEAQAMLLLKRNS</sequence>
<dbReference type="PANTHER" id="PTHR10648">
    <property type="entry name" value="SERINE/THREONINE-PROTEIN PHOSPHATASE PP2A 65 KDA REGULATORY SUBUNIT"/>
    <property type="match status" value="1"/>
</dbReference>
<dbReference type="Gene3D" id="1.25.10.10">
    <property type="entry name" value="Leucine-rich Repeat Variant"/>
    <property type="match status" value="1"/>
</dbReference>
<evidence type="ECO:0000256" key="1">
    <source>
        <dbReference type="ARBA" id="ARBA00022737"/>
    </source>
</evidence>
<evidence type="ECO:0000313" key="3">
    <source>
        <dbReference type="Proteomes" id="UP000245207"/>
    </source>
</evidence>
<evidence type="ECO:0000313" key="2">
    <source>
        <dbReference type="EMBL" id="PWA70595.1"/>
    </source>
</evidence>
<keyword evidence="1" id="KW-0677">Repeat</keyword>
<dbReference type="AlphaFoldDB" id="A0A2U1NAQ9"/>
<dbReference type="OrthoDB" id="340346at2759"/>
<reference evidence="2 3" key="1">
    <citation type="journal article" date="2018" name="Mol. Plant">
        <title>The genome of Artemisia annua provides insight into the evolution of Asteraceae family and artemisinin biosynthesis.</title>
        <authorList>
            <person name="Shen Q."/>
            <person name="Zhang L."/>
            <person name="Liao Z."/>
            <person name="Wang S."/>
            <person name="Yan T."/>
            <person name="Shi P."/>
            <person name="Liu M."/>
            <person name="Fu X."/>
            <person name="Pan Q."/>
            <person name="Wang Y."/>
            <person name="Lv Z."/>
            <person name="Lu X."/>
            <person name="Zhang F."/>
            <person name="Jiang W."/>
            <person name="Ma Y."/>
            <person name="Chen M."/>
            <person name="Hao X."/>
            <person name="Li L."/>
            <person name="Tang Y."/>
            <person name="Lv G."/>
            <person name="Zhou Y."/>
            <person name="Sun X."/>
            <person name="Brodelius P.E."/>
            <person name="Rose J.K.C."/>
            <person name="Tang K."/>
        </authorList>
    </citation>
    <scope>NUCLEOTIDE SEQUENCE [LARGE SCALE GENOMIC DNA]</scope>
    <source>
        <strain evidence="3">cv. Huhao1</strain>
        <tissue evidence="2">Leaf</tissue>
    </source>
</reference>
<comment type="caution">
    <text evidence="2">The sequence shown here is derived from an EMBL/GenBank/DDBJ whole genome shotgun (WGS) entry which is preliminary data.</text>
</comment>
<dbReference type="InterPro" id="IPR011989">
    <property type="entry name" value="ARM-like"/>
</dbReference>
<dbReference type="Proteomes" id="UP000245207">
    <property type="component" value="Unassembled WGS sequence"/>
</dbReference>
<gene>
    <name evidence="2" type="ORF">CTI12_AA287170</name>
</gene>